<dbReference type="Proteomes" id="UP000233556">
    <property type="component" value="Unassembled WGS sequence"/>
</dbReference>
<evidence type="ECO:0000313" key="2">
    <source>
        <dbReference type="EMBL" id="PKU47448.1"/>
    </source>
</evidence>
<name>A0A2I0UN24_LIMLA</name>
<gene>
    <name evidence="2" type="ORF">llap_2271</name>
</gene>
<evidence type="ECO:0000313" key="3">
    <source>
        <dbReference type="Proteomes" id="UP000233556"/>
    </source>
</evidence>
<reference evidence="3" key="1">
    <citation type="submission" date="2017-11" db="EMBL/GenBank/DDBJ databases">
        <authorList>
            <person name="Lima N.C."/>
            <person name="Parody-Merino A.M."/>
            <person name="Battley P.F."/>
            <person name="Fidler A.E."/>
            <person name="Prosdocimi F."/>
        </authorList>
    </citation>
    <scope>NUCLEOTIDE SEQUENCE [LARGE SCALE GENOMIC DNA]</scope>
</reference>
<reference evidence="3" key="2">
    <citation type="submission" date="2017-12" db="EMBL/GenBank/DDBJ databases">
        <title>Genome sequence of the Bar-tailed Godwit (Limosa lapponica baueri).</title>
        <authorList>
            <person name="Lima N.C.B."/>
            <person name="Parody-Merino A.M."/>
            <person name="Battley P.F."/>
            <person name="Fidler A.E."/>
            <person name="Prosdocimi F."/>
        </authorList>
    </citation>
    <scope>NUCLEOTIDE SEQUENCE [LARGE SCALE GENOMIC DNA]</scope>
</reference>
<organism evidence="2 3">
    <name type="scientific">Limosa lapponica baueri</name>
    <dbReference type="NCBI Taxonomy" id="1758121"/>
    <lineage>
        <taxon>Eukaryota</taxon>
        <taxon>Metazoa</taxon>
        <taxon>Chordata</taxon>
        <taxon>Craniata</taxon>
        <taxon>Vertebrata</taxon>
        <taxon>Euteleostomi</taxon>
        <taxon>Archelosauria</taxon>
        <taxon>Archosauria</taxon>
        <taxon>Dinosauria</taxon>
        <taxon>Saurischia</taxon>
        <taxon>Theropoda</taxon>
        <taxon>Coelurosauria</taxon>
        <taxon>Aves</taxon>
        <taxon>Neognathae</taxon>
        <taxon>Neoaves</taxon>
        <taxon>Charadriiformes</taxon>
        <taxon>Scolopacidae</taxon>
        <taxon>Limosa</taxon>
    </lineage>
</organism>
<accession>A0A2I0UN24</accession>
<dbReference type="OrthoDB" id="9219298at2759"/>
<keyword evidence="3" id="KW-1185">Reference proteome</keyword>
<evidence type="ECO:0000256" key="1">
    <source>
        <dbReference type="SAM" id="MobiDB-lite"/>
    </source>
</evidence>
<feature type="region of interest" description="Disordered" evidence="1">
    <location>
        <begin position="1"/>
        <end position="109"/>
    </location>
</feature>
<sequence>MPAGSKMLLVDKAEPISNNGSASVRTRLRRGKVSVQQPPRERSYRNNSADTNVSEEGGGEGAPDAGAEIPLQPLVSQAVPLQPMEGNGGADSHLQPLEEPVLVDAQRRL</sequence>
<feature type="compositionally biased region" description="Polar residues" evidence="1">
    <location>
        <begin position="45"/>
        <end position="54"/>
    </location>
</feature>
<dbReference type="AlphaFoldDB" id="A0A2I0UN24"/>
<dbReference type="EMBL" id="KZ505678">
    <property type="protein sequence ID" value="PKU47448.1"/>
    <property type="molecule type" value="Genomic_DNA"/>
</dbReference>
<protein>
    <submittedName>
        <fullName evidence="2">Protein pxr1-like</fullName>
    </submittedName>
</protein>
<proteinExistence type="predicted"/>